<protein>
    <submittedName>
        <fullName evidence="1">Uncharacterized protein</fullName>
    </submittedName>
</protein>
<comment type="caution">
    <text evidence="1">The sequence shown here is derived from an EMBL/GenBank/DDBJ whole genome shotgun (WGS) entry which is preliminary data.</text>
</comment>
<reference evidence="1" key="1">
    <citation type="submission" date="2023-04" db="EMBL/GenBank/DDBJ databases">
        <title>Draft Genome sequencing of Naganishia species isolated from polar environments using Oxford Nanopore Technology.</title>
        <authorList>
            <person name="Leo P."/>
            <person name="Venkateswaran K."/>
        </authorList>
    </citation>
    <scope>NUCLEOTIDE SEQUENCE</scope>
    <source>
        <strain evidence="1">MNA-CCFEE 5423</strain>
    </source>
</reference>
<proteinExistence type="predicted"/>
<sequence length="99" mass="11159">MSKSRERYSANVGRARQSGRNGGNLPSGGQLFTYLQRGVEYMMQVIEQACFGENSVPRQGDHRGASSHLKNIHTLPIYRRIAIKANDWLKVLLEQVSRA</sequence>
<dbReference type="Proteomes" id="UP001227268">
    <property type="component" value="Unassembled WGS sequence"/>
</dbReference>
<accession>A0ACC2V7I8</accession>
<gene>
    <name evidence="1" type="ORF">QFC21_005821</name>
</gene>
<dbReference type="EMBL" id="JASBWT010000023">
    <property type="protein sequence ID" value="KAJ9095028.1"/>
    <property type="molecule type" value="Genomic_DNA"/>
</dbReference>
<name>A0ACC2V7I8_9TREE</name>
<evidence type="ECO:0000313" key="2">
    <source>
        <dbReference type="Proteomes" id="UP001227268"/>
    </source>
</evidence>
<keyword evidence="2" id="KW-1185">Reference proteome</keyword>
<evidence type="ECO:0000313" key="1">
    <source>
        <dbReference type="EMBL" id="KAJ9095028.1"/>
    </source>
</evidence>
<organism evidence="1 2">
    <name type="scientific">Naganishia friedmannii</name>
    <dbReference type="NCBI Taxonomy" id="89922"/>
    <lineage>
        <taxon>Eukaryota</taxon>
        <taxon>Fungi</taxon>
        <taxon>Dikarya</taxon>
        <taxon>Basidiomycota</taxon>
        <taxon>Agaricomycotina</taxon>
        <taxon>Tremellomycetes</taxon>
        <taxon>Filobasidiales</taxon>
        <taxon>Filobasidiaceae</taxon>
        <taxon>Naganishia</taxon>
    </lineage>
</organism>